<gene>
    <name evidence="4" type="ORF">FFIC_285530</name>
</gene>
<keyword evidence="5" id="KW-1185">Reference proteome</keyword>
<keyword evidence="2" id="KW-0812">Transmembrane</keyword>
<dbReference type="GO" id="GO:0080120">
    <property type="term" value="P:CAAX-box protein maturation"/>
    <property type="evidence" value="ECO:0007669"/>
    <property type="project" value="UniProtKB-ARBA"/>
</dbReference>
<feature type="transmembrane region" description="Helical" evidence="2">
    <location>
        <begin position="36"/>
        <end position="61"/>
    </location>
</feature>
<evidence type="ECO:0000313" key="5">
    <source>
        <dbReference type="Proteomes" id="UP000253891"/>
    </source>
</evidence>
<feature type="transmembrane region" description="Helical" evidence="2">
    <location>
        <begin position="73"/>
        <end position="100"/>
    </location>
</feature>
<dbReference type="PANTHER" id="PTHR36435:SF1">
    <property type="entry name" value="CAAX AMINO TERMINAL PROTEASE FAMILY PROTEIN"/>
    <property type="match status" value="1"/>
</dbReference>
<accession>A0A0K8MK36</accession>
<feature type="transmembrane region" description="Helical" evidence="2">
    <location>
        <begin position="149"/>
        <end position="169"/>
    </location>
</feature>
<dbReference type="PANTHER" id="PTHR36435">
    <property type="entry name" value="SLR1288 PROTEIN"/>
    <property type="match status" value="1"/>
</dbReference>
<dbReference type="InterPro" id="IPR052710">
    <property type="entry name" value="CAAX_protease"/>
</dbReference>
<dbReference type="STRING" id="157463.GCA_001047075_01416"/>
<name>A0A0K8MK36_9LACO</name>
<evidence type="ECO:0000259" key="3">
    <source>
        <dbReference type="Pfam" id="PF02517"/>
    </source>
</evidence>
<organism evidence="4 5">
    <name type="scientific">Fructobacillus ficulneus</name>
    <dbReference type="NCBI Taxonomy" id="157463"/>
    <lineage>
        <taxon>Bacteria</taxon>
        <taxon>Bacillati</taxon>
        <taxon>Bacillota</taxon>
        <taxon>Bacilli</taxon>
        <taxon>Lactobacillales</taxon>
        <taxon>Lactobacillaceae</taxon>
        <taxon>Fructobacillus</taxon>
    </lineage>
</organism>
<feature type="transmembrane region" description="Helical" evidence="2">
    <location>
        <begin position="120"/>
        <end position="137"/>
    </location>
</feature>
<dbReference type="OrthoDB" id="8607342at2"/>
<evidence type="ECO:0000313" key="4">
    <source>
        <dbReference type="EMBL" id="GAP00534.1"/>
    </source>
</evidence>
<proteinExistence type="inferred from homology"/>
<dbReference type="Pfam" id="PF02517">
    <property type="entry name" value="Rce1-like"/>
    <property type="match status" value="1"/>
</dbReference>
<dbReference type="InterPro" id="IPR003675">
    <property type="entry name" value="Rce1/LyrA-like_dom"/>
</dbReference>
<protein>
    <recommendedName>
        <fullName evidence="3">CAAX prenyl protease 2/Lysostaphin resistance protein A-like domain-containing protein</fullName>
    </recommendedName>
</protein>
<evidence type="ECO:0000256" key="2">
    <source>
        <dbReference type="SAM" id="Phobius"/>
    </source>
</evidence>
<feature type="transmembrane region" description="Helical" evidence="2">
    <location>
        <begin position="181"/>
        <end position="199"/>
    </location>
</feature>
<dbReference type="AlphaFoldDB" id="A0A0K8MK36"/>
<evidence type="ECO:0000256" key="1">
    <source>
        <dbReference type="ARBA" id="ARBA00009067"/>
    </source>
</evidence>
<comment type="similarity">
    <text evidence="1">Belongs to the UPF0177 family.</text>
</comment>
<reference evidence="4 5" key="1">
    <citation type="journal article" date="2015" name="BMC Genomics">
        <title>Comparative genomics of Fructobacillus spp. and Leuconostoc spp. reveals niche-specific evolution of Fructobacillus spp.</title>
        <authorList>
            <person name="Endo A."/>
            <person name="Tanizawa Y."/>
            <person name="Tanaka N."/>
            <person name="Maeno S."/>
            <person name="Kumar H."/>
            <person name="Shiwa Y."/>
            <person name="Okada S."/>
            <person name="Yoshikawa H."/>
            <person name="Dicks L."/>
            <person name="Nakagawa J."/>
            <person name="Arita M."/>
        </authorList>
    </citation>
    <scope>NUCLEOTIDE SEQUENCE [LARGE SCALE GENOMIC DNA]</scope>
    <source>
        <strain evidence="4 5">JCM 12225</strain>
    </source>
</reference>
<dbReference type="RefSeq" id="WP_061993821.1">
    <property type="nucleotide sequence ID" value="NZ_DF968005.1"/>
</dbReference>
<feature type="transmembrane region" description="Helical" evidence="2">
    <location>
        <begin position="206"/>
        <end position="225"/>
    </location>
</feature>
<dbReference type="EMBL" id="DF968005">
    <property type="protein sequence ID" value="GAP00534.1"/>
    <property type="molecule type" value="Genomic_DNA"/>
</dbReference>
<sequence length="227" mass="25089">MFIKKLLFLGLQIFWVMVLGTLFTNIGQIHNQLLALLAYLGVLVVYGLSIKGSSMITAYVSQTQLRFTRLTRADGLIIIGTYIFQLGISVTISCVGTYLFGDVQATNEKMINDSLAHLSIPLLVAELVFIIVIGPVFEEMAFRGYMMNVFFKNNASLSIIVSTLLFAYLHMHSLVLTTHNLTAFLIYCTLGGALGYAYSQSQKISVSIGLHMLNNLIATIMMVIANQ</sequence>
<dbReference type="GO" id="GO:0004175">
    <property type="term" value="F:endopeptidase activity"/>
    <property type="evidence" value="ECO:0007669"/>
    <property type="project" value="UniProtKB-ARBA"/>
</dbReference>
<feature type="domain" description="CAAX prenyl protease 2/Lysostaphin resistance protein A-like" evidence="3">
    <location>
        <begin position="123"/>
        <end position="217"/>
    </location>
</feature>
<dbReference type="Proteomes" id="UP000253891">
    <property type="component" value="Unassembled WGS sequence"/>
</dbReference>
<keyword evidence="2" id="KW-1133">Transmembrane helix</keyword>
<keyword evidence="2" id="KW-0472">Membrane</keyword>